<keyword evidence="2" id="KW-1185">Reference proteome</keyword>
<proteinExistence type="predicted"/>
<sequence length="255" mass="28803">MRCVVIWSATGVTYSCLRSYFSERRAYDLHVCEVAKTLHAHSFFSATSAIVPSDTRLKENKMQISLYADLFFPVFQIHALPSSKGYISARGSARCVLTWHRAEGFVKKGIQTKLVLYVHFMDSQRKHIDKRTATRLVGWFFILAAFHLALRPQQNDHKAETTVSMTEWCEPGMPPVQQLMLDAENALPDGNSPRDRLQETDLPVSSAEIPSKTSIKRVTDELLDWLCSQSQDTVLTIILCGVVIYSMGVADSYTH</sequence>
<evidence type="ECO:0000313" key="3">
    <source>
        <dbReference type="WBParaSite" id="TCNE_0001780301-mRNA-1"/>
    </source>
</evidence>
<gene>
    <name evidence="1" type="ORF">TCNE_LOCUS17802</name>
</gene>
<dbReference type="Proteomes" id="UP000050794">
    <property type="component" value="Unassembled WGS sequence"/>
</dbReference>
<evidence type="ECO:0000313" key="2">
    <source>
        <dbReference type="Proteomes" id="UP000050794"/>
    </source>
</evidence>
<reference evidence="1 2" key="2">
    <citation type="submission" date="2018-11" db="EMBL/GenBank/DDBJ databases">
        <authorList>
            <consortium name="Pathogen Informatics"/>
        </authorList>
    </citation>
    <scope>NUCLEOTIDE SEQUENCE [LARGE SCALE GENOMIC DNA]</scope>
</reference>
<reference evidence="3" key="1">
    <citation type="submission" date="2016-06" db="UniProtKB">
        <authorList>
            <consortium name="WormBaseParasite"/>
        </authorList>
    </citation>
    <scope>IDENTIFICATION</scope>
</reference>
<evidence type="ECO:0000313" key="1">
    <source>
        <dbReference type="EMBL" id="VDM49123.1"/>
    </source>
</evidence>
<name>A0A183VAN2_TOXCA</name>
<dbReference type="EMBL" id="UYWY01024807">
    <property type="protein sequence ID" value="VDM49123.1"/>
    <property type="molecule type" value="Genomic_DNA"/>
</dbReference>
<protein>
    <submittedName>
        <fullName evidence="3">Solute carrier family 34 member 2</fullName>
    </submittedName>
</protein>
<dbReference type="AlphaFoldDB" id="A0A183VAN2"/>
<accession>A0A183VAN2</accession>
<dbReference type="WBParaSite" id="TCNE_0001780301-mRNA-1">
    <property type="protein sequence ID" value="TCNE_0001780301-mRNA-1"/>
    <property type="gene ID" value="TCNE_0001780301"/>
</dbReference>
<organism evidence="2 3">
    <name type="scientific">Toxocara canis</name>
    <name type="common">Canine roundworm</name>
    <dbReference type="NCBI Taxonomy" id="6265"/>
    <lineage>
        <taxon>Eukaryota</taxon>
        <taxon>Metazoa</taxon>
        <taxon>Ecdysozoa</taxon>
        <taxon>Nematoda</taxon>
        <taxon>Chromadorea</taxon>
        <taxon>Rhabditida</taxon>
        <taxon>Spirurina</taxon>
        <taxon>Ascaridomorpha</taxon>
        <taxon>Ascaridoidea</taxon>
        <taxon>Toxocaridae</taxon>
        <taxon>Toxocara</taxon>
    </lineage>
</organism>
<dbReference type="PROSITE" id="PS51257">
    <property type="entry name" value="PROKAR_LIPOPROTEIN"/>
    <property type="match status" value="1"/>
</dbReference>